<name>A0A9C5ZDN1_9MUSC</name>
<gene>
    <name evidence="3" type="primary">LOC119640342</name>
</gene>
<feature type="region of interest" description="Disordered" evidence="1">
    <location>
        <begin position="1"/>
        <end position="45"/>
    </location>
</feature>
<sequence>MMKEVNNTDAPERARGDNNNKTIAEGFSATPFNSPTTPPESKLRNLERSPLFILREKPKRYYSRKFEEKAKSNLVDKIKAAVDDNIHIVNLNSKKSYKSISER</sequence>
<evidence type="ECO:0000256" key="1">
    <source>
        <dbReference type="SAM" id="MobiDB-lite"/>
    </source>
</evidence>
<dbReference type="Proteomes" id="UP000092443">
    <property type="component" value="Unplaced"/>
</dbReference>
<dbReference type="RefSeq" id="XP_037894209.1">
    <property type="nucleotide sequence ID" value="XM_038038281.1"/>
</dbReference>
<dbReference type="AlphaFoldDB" id="A0A9C5ZDN1"/>
<reference evidence="3" key="1">
    <citation type="submission" date="2025-08" db="UniProtKB">
        <authorList>
            <consortium name="RefSeq"/>
        </authorList>
    </citation>
    <scope>IDENTIFICATION</scope>
    <source>
        <tissue evidence="3">Whole body pupa</tissue>
    </source>
</reference>
<evidence type="ECO:0000313" key="2">
    <source>
        <dbReference type="Proteomes" id="UP000092443"/>
    </source>
</evidence>
<accession>A0A9C5ZDN1</accession>
<evidence type="ECO:0000313" key="3">
    <source>
        <dbReference type="RefSeq" id="XP_037894209.1"/>
    </source>
</evidence>
<protein>
    <submittedName>
        <fullName evidence="3">Uncharacterized protein LOC119640342</fullName>
    </submittedName>
</protein>
<keyword evidence="2" id="KW-1185">Reference proteome</keyword>
<organism evidence="2 3">
    <name type="scientific">Glossina fuscipes</name>
    <dbReference type="NCBI Taxonomy" id="7396"/>
    <lineage>
        <taxon>Eukaryota</taxon>
        <taxon>Metazoa</taxon>
        <taxon>Ecdysozoa</taxon>
        <taxon>Arthropoda</taxon>
        <taxon>Hexapoda</taxon>
        <taxon>Insecta</taxon>
        <taxon>Pterygota</taxon>
        <taxon>Neoptera</taxon>
        <taxon>Endopterygota</taxon>
        <taxon>Diptera</taxon>
        <taxon>Brachycera</taxon>
        <taxon>Muscomorpha</taxon>
        <taxon>Hippoboscoidea</taxon>
        <taxon>Glossinidae</taxon>
        <taxon>Glossina</taxon>
    </lineage>
</organism>
<dbReference type="KEGG" id="gfs:119640342"/>
<proteinExistence type="predicted"/>
<dbReference type="GeneID" id="119640342"/>